<keyword evidence="2" id="KW-1185">Reference proteome</keyword>
<reference evidence="1 2" key="1">
    <citation type="journal article" date="2018" name="Sci. Rep.">
        <title>Genomic signatures of local adaptation to the degree of environmental predictability in rotifers.</title>
        <authorList>
            <person name="Franch-Gras L."/>
            <person name="Hahn C."/>
            <person name="Garcia-Roger E.M."/>
            <person name="Carmona M.J."/>
            <person name="Serra M."/>
            <person name="Gomez A."/>
        </authorList>
    </citation>
    <scope>NUCLEOTIDE SEQUENCE [LARGE SCALE GENOMIC DNA]</scope>
    <source>
        <strain evidence="1">HYR1</strain>
    </source>
</reference>
<dbReference type="EMBL" id="REGN01004166">
    <property type="protein sequence ID" value="RNA18833.1"/>
    <property type="molecule type" value="Genomic_DNA"/>
</dbReference>
<organism evidence="1 2">
    <name type="scientific">Brachionus plicatilis</name>
    <name type="common">Marine rotifer</name>
    <name type="synonym">Brachionus muelleri</name>
    <dbReference type="NCBI Taxonomy" id="10195"/>
    <lineage>
        <taxon>Eukaryota</taxon>
        <taxon>Metazoa</taxon>
        <taxon>Spiralia</taxon>
        <taxon>Gnathifera</taxon>
        <taxon>Rotifera</taxon>
        <taxon>Eurotatoria</taxon>
        <taxon>Monogononta</taxon>
        <taxon>Pseudotrocha</taxon>
        <taxon>Ploima</taxon>
        <taxon>Brachionidae</taxon>
        <taxon>Brachionus</taxon>
    </lineage>
</organism>
<evidence type="ECO:0000313" key="1">
    <source>
        <dbReference type="EMBL" id="RNA18833.1"/>
    </source>
</evidence>
<sequence length="104" mass="12633">MNIDFNQFFLIYFSKLITRHFLNYLDSFGHTLFRKSLFAPLFELIRTELLLERFFKNNQCEYLLAPDRVLQAYHSHIVNQIMAQQFFLYVQSTNFITTTFDHVH</sequence>
<protein>
    <submittedName>
        <fullName evidence="1">Uncharacterized protein</fullName>
    </submittedName>
</protein>
<evidence type="ECO:0000313" key="2">
    <source>
        <dbReference type="Proteomes" id="UP000276133"/>
    </source>
</evidence>
<name>A0A3M7R5E8_BRAPC</name>
<proteinExistence type="predicted"/>
<accession>A0A3M7R5E8</accession>
<dbReference type="AlphaFoldDB" id="A0A3M7R5E8"/>
<dbReference type="Proteomes" id="UP000276133">
    <property type="component" value="Unassembled WGS sequence"/>
</dbReference>
<comment type="caution">
    <text evidence="1">The sequence shown here is derived from an EMBL/GenBank/DDBJ whole genome shotgun (WGS) entry which is preliminary data.</text>
</comment>
<gene>
    <name evidence="1" type="ORF">BpHYR1_023903</name>
</gene>